<dbReference type="InterPro" id="IPR029058">
    <property type="entry name" value="AB_hydrolase_fold"/>
</dbReference>
<evidence type="ECO:0000259" key="1">
    <source>
        <dbReference type="Pfam" id="PF12146"/>
    </source>
</evidence>
<dbReference type="Gene3D" id="3.40.50.1820">
    <property type="entry name" value="alpha/beta hydrolase"/>
    <property type="match status" value="1"/>
</dbReference>
<dbReference type="InterPro" id="IPR022742">
    <property type="entry name" value="Hydrolase_4"/>
</dbReference>
<proteinExistence type="predicted"/>
<evidence type="ECO:0000313" key="3">
    <source>
        <dbReference type="Proteomes" id="UP000521748"/>
    </source>
</evidence>
<reference evidence="2 3" key="1">
    <citation type="submission" date="2020-07" db="EMBL/GenBank/DDBJ databases">
        <title>Sequencing the genomes of 1000 actinobacteria strains.</title>
        <authorList>
            <person name="Klenk H.-P."/>
        </authorList>
    </citation>
    <scope>NUCLEOTIDE SEQUENCE [LARGE SCALE GENOMIC DNA]</scope>
    <source>
        <strain evidence="2 3">DSM 102047</strain>
    </source>
</reference>
<dbReference type="EMBL" id="JACBYQ010000002">
    <property type="protein sequence ID" value="NYE95772.1"/>
    <property type="molecule type" value="Genomic_DNA"/>
</dbReference>
<dbReference type="Proteomes" id="UP000521748">
    <property type="component" value="Unassembled WGS sequence"/>
</dbReference>
<gene>
    <name evidence="2" type="ORF">FHU41_002022</name>
</gene>
<dbReference type="InterPro" id="IPR017208">
    <property type="entry name" value="UCP037442_abhydr"/>
</dbReference>
<dbReference type="Pfam" id="PF12146">
    <property type="entry name" value="Hydrolase_4"/>
    <property type="match status" value="1"/>
</dbReference>
<dbReference type="SUPFAM" id="SSF53474">
    <property type="entry name" value="alpha/beta-Hydrolases"/>
    <property type="match status" value="1"/>
</dbReference>
<feature type="domain" description="Serine aminopeptidase S33" evidence="1">
    <location>
        <begin position="32"/>
        <end position="239"/>
    </location>
</feature>
<dbReference type="PIRSF" id="PIRSF037442">
    <property type="entry name" value="UCP037442_abhydr"/>
    <property type="match status" value="1"/>
</dbReference>
<dbReference type="AlphaFoldDB" id="A0A7Y9LUD7"/>
<comment type="caution">
    <text evidence="2">The sequence shown here is derived from an EMBL/GenBank/DDBJ whole genome shotgun (WGS) entry which is preliminary data.</text>
</comment>
<dbReference type="GO" id="GO:0016787">
    <property type="term" value="F:hydrolase activity"/>
    <property type="evidence" value="ECO:0007669"/>
    <property type="project" value="UniProtKB-KW"/>
</dbReference>
<evidence type="ECO:0000313" key="2">
    <source>
        <dbReference type="EMBL" id="NYE95772.1"/>
    </source>
</evidence>
<organism evidence="2 3">
    <name type="scientific">Psychromicrobium silvestre</name>
    <dbReference type="NCBI Taxonomy" id="1645614"/>
    <lineage>
        <taxon>Bacteria</taxon>
        <taxon>Bacillati</taxon>
        <taxon>Actinomycetota</taxon>
        <taxon>Actinomycetes</taxon>
        <taxon>Micrococcales</taxon>
        <taxon>Micrococcaceae</taxon>
        <taxon>Psychromicrobium</taxon>
    </lineage>
</organism>
<protein>
    <submittedName>
        <fullName evidence="2">Putative alpha/beta hydrolase</fullName>
    </submittedName>
</protein>
<name>A0A7Y9LUD7_9MICC</name>
<keyword evidence="3" id="KW-1185">Reference proteome</keyword>
<accession>A0A7Y9LUD7</accession>
<keyword evidence="2" id="KW-0378">Hydrolase</keyword>
<dbReference type="RefSeq" id="WP_179389510.1">
    <property type="nucleotide sequence ID" value="NZ_JACBYQ010000002.1"/>
</dbReference>
<sequence length="285" mass="31696">MPSQLTLVTEDGLSIAATVFEASPQTASETVVISCATGVLARYYRRYAEFLAAQGFRTVTFDYRGIGGSSVGALGSLRGRWSDWGRYDLDAVLGYALQSGPSSGRVSLIGHSFGGFAAGLAPQGRSLSRILAIGAQHAFWLDYRRQQKLAFWYRWHLQMPALTLRLGYYPGKKLGLTEDLPRGVALDWARSPRNFTRGQPELRENLAAVTAPLTALASSDDPYATRRATQRMLRYYSSAPSSVAFLNPERYGERSLGHFALFQSRFENSFWAETVDYLHDGDPWR</sequence>